<feature type="transmembrane region" description="Helical" evidence="1">
    <location>
        <begin position="458"/>
        <end position="480"/>
    </location>
</feature>
<gene>
    <name evidence="2" type="ORF">Pla144_02180</name>
</gene>
<organism evidence="2 3">
    <name type="scientific">Bythopirellula polymerisocia</name>
    <dbReference type="NCBI Taxonomy" id="2528003"/>
    <lineage>
        <taxon>Bacteria</taxon>
        <taxon>Pseudomonadati</taxon>
        <taxon>Planctomycetota</taxon>
        <taxon>Planctomycetia</taxon>
        <taxon>Pirellulales</taxon>
        <taxon>Lacipirellulaceae</taxon>
        <taxon>Bythopirellula</taxon>
    </lineage>
</organism>
<dbReference type="RefSeq" id="WP_146447469.1">
    <property type="nucleotide sequence ID" value="NZ_SJPS01000001.1"/>
</dbReference>
<evidence type="ECO:0000313" key="3">
    <source>
        <dbReference type="Proteomes" id="UP000318437"/>
    </source>
</evidence>
<feature type="transmembrane region" description="Helical" evidence="1">
    <location>
        <begin position="37"/>
        <end position="57"/>
    </location>
</feature>
<feature type="transmembrane region" description="Helical" evidence="1">
    <location>
        <begin position="109"/>
        <end position="134"/>
    </location>
</feature>
<feature type="transmembrane region" description="Helical" evidence="1">
    <location>
        <begin position="515"/>
        <end position="536"/>
    </location>
</feature>
<accession>A0A5C6CXZ9</accession>
<feature type="transmembrane region" description="Helical" evidence="1">
    <location>
        <begin position="286"/>
        <end position="306"/>
    </location>
</feature>
<reference evidence="2 3" key="1">
    <citation type="submission" date="2019-02" db="EMBL/GenBank/DDBJ databases">
        <title>Deep-cultivation of Planctomycetes and their phenomic and genomic characterization uncovers novel biology.</title>
        <authorList>
            <person name="Wiegand S."/>
            <person name="Jogler M."/>
            <person name="Boedeker C."/>
            <person name="Pinto D."/>
            <person name="Vollmers J."/>
            <person name="Rivas-Marin E."/>
            <person name="Kohn T."/>
            <person name="Peeters S.H."/>
            <person name="Heuer A."/>
            <person name="Rast P."/>
            <person name="Oberbeckmann S."/>
            <person name="Bunk B."/>
            <person name="Jeske O."/>
            <person name="Meyerdierks A."/>
            <person name="Storesund J.E."/>
            <person name="Kallscheuer N."/>
            <person name="Luecker S."/>
            <person name="Lage O.M."/>
            <person name="Pohl T."/>
            <person name="Merkel B.J."/>
            <person name="Hornburger P."/>
            <person name="Mueller R.-W."/>
            <person name="Bruemmer F."/>
            <person name="Labrenz M."/>
            <person name="Spormann A.M."/>
            <person name="Op Den Camp H."/>
            <person name="Overmann J."/>
            <person name="Amann R."/>
            <person name="Jetten M.S.M."/>
            <person name="Mascher T."/>
            <person name="Medema M.H."/>
            <person name="Devos D.P."/>
            <person name="Kaster A.-K."/>
            <person name="Ovreas L."/>
            <person name="Rohde M."/>
            <person name="Galperin M.Y."/>
            <person name="Jogler C."/>
        </authorList>
    </citation>
    <scope>NUCLEOTIDE SEQUENCE [LARGE SCALE GENOMIC DNA]</scope>
    <source>
        <strain evidence="2 3">Pla144</strain>
    </source>
</reference>
<feature type="transmembrane region" description="Helical" evidence="1">
    <location>
        <begin position="177"/>
        <end position="198"/>
    </location>
</feature>
<keyword evidence="1" id="KW-0472">Membrane</keyword>
<evidence type="ECO:0008006" key="4">
    <source>
        <dbReference type="Google" id="ProtNLM"/>
    </source>
</evidence>
<comment type="caution">
    <text evidence="2">The sequence shown here is derived from an EMBL/GenBank/DDBJ whole genome shotgun (WGS) entry which is preliminary data.</text>
</comment>
<dbReference type="Proteomes" id="UP000318437">
    <property type="component" value="Unassembled WGS sequence"/>
</dbReference>
<feature type="transmembrane region" description="Helical" evidence="1">
    <location>
        <begin position="69"/>
        <end position="88"/>
    </location>
</feature>
<feature type="transmembrane region" description="Helical" evidence="1">
    <location>
        <begin position="318"/>
        <end position="335"/>
    </location>
</feature>
<sequence length="1075" mass="122055">MSSLALAETTRPPDKAQLNKALWVRFAWKEYRMLRGFWLAILVLGAVGQWVSTLMMINDYLIPSWLFSSAWGAAALYAVGAAVTLFGAENEERTRGFLQLLPGLWQPIFFAKLAVAVGSAVLLAGVLCLTGWMIAGFVWPAAEQCILSLTVAGVAIVEATVWGLLFSLLWKQPLMAAVAAMAVASFGSQLAVLATPLARDSFSAESYQAAIPMRLAICLVVFVVDVLIGSQWLAPLGLVGKRRKEASSEFSLVTAKSQAAVKSEFQPWRRRMFVRLLWQTWRESRVAILTATGLGLLLTVSCFIPATLLGQGGSSPPWQIFFLLILPALFGALVFRGDQKRNHRLFLATHSARPRLVWLARQIVWLGALLIVLHVIRFSFWRIIPMETARQIASSLAEFGSNFEFRGDYYKVSEWLQRWWHGQVIGANRRMALGAWSAVLAAYSLGQFFSLTFKREVLAGFLAILFSVLLAAWSLVVFVWQLNPLAFVLPLAVASLAATLLRMPYWLVERGSLRYWLLPALSLGLPLLFISLYLPLARLRQIDLPMPRFRFQQAPFEATLKIYEQGQLDRQESIVRFERIAGIAEEELEAESIRMQSFAEITVDGKTFEEFGISPTEVEEYSFGSKKSLEPSVRKTLNRFEHKKRESYQAFKEAHLAIVVEKLQEVEFPVPLYNAKKQNRNLPSANLLLNLVEDVERRMEANELEDAWIRLQFVLSIDSEDFLERKWFENKLRDWASHPQQTSERIKFAVAGLESIFSALPHPQDYILQDYLKTRDVILEKQLPQYLNDRNSQYFAFLANKFPWESERALQALDYFARQALNYCDAVVTLPNGMSTGADVTPRSIRDLLLKAPYSKLFAINRGVFEDDWQEFARACNLTYVGYTSFLAAKEFGNSGDFHHLLNDWAIAETKRRALLIELALLAYRLDHREYPEKLAELVPEYLAKMQLDPYSGEDFQYRPEGLKHPLLYHADESTVLSELPAESPLFWSVGIFDCRLEKLSNYADLSSYYEKEFGMSGGYGGDGSYGEVNVEEPENIEPLPEGHIVYQFRGKNSEEYNPHNLVFPLSRKQAEQNP</sequence>
<keyword evidence="3" id="KW-1185">Reference proteome</keyword>
<feature type="transmembrane region" description="Helical" evidence="1">
    <location>
        <begin position="146"/>
        <end position="170"/>
    </location>
</feature>
<name>A0A5C6CXZ9_9BACT</name>
<evidence type="ECO:0000256" key="1">
    <source>
        <dbReference type="SAM" id="Phobius"/>
    </source>
</evidence>
<keyword evidence="1" id="KW-1133">Transmembrane helix</keyword>
<protein>
    <recommendedName>
        <fullName evidence="4">ABC-2 family transporter protein</fullName>
    </recommendedName>
</protein>
<keyword evidence="1" id="KW-0812">Transmembrane</keyword>
<dbReference type="OrthoDB" id="225220at2"/>
<proteinExistence type="predicted"/>
<dbReference type="EMBL" id="SJPS01000001">
    <property type="protein sequence ID" value="TWU29440.1"/>
    <property type="molecule type" value="Genomic_DNA"/>
</dbReference>
<feature type="transmembrane region" description="Helical" evidence="1">
    <location>
        <begin position="433"/>
        <end position="451"/>
    </location>
</feature>
<feature type="transmembrane region" description="Helical" evidence="1">
    <location>
        <begin position="356"/>
        <end position="376"/>
    </location>
</feature>
<evidence type="ECO:0000313" key="2">
    <source>
        <dbReference type="EMBL" id="TWU29440.1"/>
    </source>
</evidence>
<dbReference type="AlphaFoldDB" id="A0A5C6CXZ9"/>
<feature type="transmembrane region" description="Helical" evidence="1">
    <location>
        <begin position="486"/>
        <end position="508"/>
    </location>
</feature>
<feature type="transmembrane region" description="Helical" evidence="1">
    <location>
        <begin position="210"/>
        <end position="234"/>
    </location>
</feature>